<comment type="caution">
    <text evidence="2">The sequence shown here is derived from an EMBL/GenBank/DDBJ whole genome shotgun (WGS) entry which is preliminary data.</text>
</comment>
<dbReference type="EMBL" id="QUMS01000001">
    <property type="protein sequence ID" value="REG10523.1"/>
    <property type="molecule type" value="Genomic_DNA"/>
</dbReference>
<keyword evidence="3" id="KW-1185">Reference proteome</keyword>
<protein>
    <submittedName>
        <fullName evidence="2">Uncharacterized protein</fullName>
    </submittedName>
</protein>
<accession>A0A347ZUB1</accession>
<dbReference type="Proteomes" id="UP000256388">
    <property type="component" value="Unassembled WGS sequence"/>
</dbReference>
<name>A0A347ZUB1_9CHLR</name>
<sequence length="541" mass="64294">MKYMGFIEDLRYRTDEYNDSFNTEEENRYPKKQKELWAPINRNKAITQSSFGYDHENCLRLLAENGYDGEPVSSRKMNTARRWFEDSKDHNFPPQEDVLRMGIFFCLDFYTLLHWVLKADFEEFLIKGDEEFKVNVGESILAIIEKYNLNEKLIFQSKLKEFQKSLDKRTLYLLFEDHWHLASTEVLNFKNFSAVIDDFFKEDLIYYENYSEKITNFANYQKEIIRESQFGSNDDQETLWRYRGIWQTLTEDLDTIYIDIENTRLKNADVEQNYLKKFGALIIELTEQENDAKLNNERLSVVLRSPRYLSDEEIEKQVFETREKLKQDLADLKLKEASAKRNSLMDEWKSQGIPVSPEQLAKEKEQCKKEIRDIRKMIYPDVLIHDPVYAKLSKEQQEELKDILIEALKIDNSELGYPPNFVNHDMRSLEGLRNVRRRIEEILNMKNIQIDLRYEIQGETIYEKIAWLENEIVILKNRLNAAKGQLTAMLTDVGIQSKLALLNNQDKQEMFTEKMEKKIACLKEENVALKIKIEVENNKKK</sequence>
<proteinExistence type="predicted"/>
<evidence type="ECO:0000256" key="1">
    <source>
        <dbReference type="SAM" id="Coils"/>
    </source>
</evidence>
<evidence type="ECO:0000313" key="2">
    <source>
        <dbReference type="EMBL" id="REG10523.1"/>
    </source>
</evidence>
<organism evidence="2 3">
    <name type="scientific">Pelolinea submarina</name>
    <dbReference type="NCBI Taxonomy" id="913107"/>
    <lineage>
        <taxon>Bacteria</taxon>
        <taxon>Bacillati</taxon>
        <taxon>Chloroflexota</taxon>
        <taxon>Anaerolineae</taxon>
        <taxon>Anaerolineales</taxon>
        <taxon>Anaerolineaceae</taxon>
        <taxon>Pelolinea</taxon>
    </lineage>
</organism>
<gene>
    <name evidence="2" type="ORF">DFR64_0382</name>
</gene>
<feature type="coiled-coil region" evidence="1">
    <location>
        <begin position="315"/>
        <end position="342"/>
    </location>
</feature>
<feature type="coiled-coil region" evidence="1">
    <location>
        <begin position="512"/>
        <end position="539"/>
    </location>
</feature>
<keyword evidence="1" id="KW-0175">Coiled coil</keyword>
<reference evidence="2 3" key="1">
    <citation type="submission" date="2018-08" db="EMBL/GenBank/DDBJ databases">
        <title>Genomic Encyclopedia of Type Strains, Phase IV (KMG-IV): sequencing the most valuable type-strain genomes for metagenomic binning, comparative biology and taxonomic classification.</title>
        <authorList>
            <person name="Goeker M."/>
        </authorList>
    </citation>
    <scope>NUCLEOTIDE SEQUENCE [LARGE SCALE GENOMIC DNA]</scope>
    <source>
        <strain evidence="2 3">DSM 23923</strain>
    </source>
</reference>
<dbReference type="AlphaFoldDB" id="A0A347ZUB1"/>
<evidence type="ECO:0000313" key="3">
    <source>
        <dbReference type="Proteomes" id="UP000256388"/>
    </source>
</evidence>